<feature type="binding site" evidence="7">
    <location>
        <position position="132"/>
    </location>
    <ligand>
        <name>Zn(2+)</name>
        <dbReference type="ChEBI" id="CHEBI:29105"/>
        <label>2</label>
    </ligand>
</feature>
<dbReference type="NCBIfam" id="TIGR03413">
    <property type="entry name" value="GSH_gloB"/>
    <property type="match status" value="1"/>
</dbReference>
<evidence type="ECO:0000256" key="7">
    <source>
        <dbReference type="HAMAP-Rule" id="MF_01374"/>
    </source>
</evidence>
<dbReference type="InterPro" id="IPR036866">
    <property type="entry name" value="RibonucZ/Hydroxyglut_hydro"/>
</dbReference>
<feature type="domain" description="Metallo-beta-lactamase" evidence="8">
    <location>
        <begin position="12"/>
        <end position="170"/>
    </location>
</feature>
<evidence type="ECO:0000256" key="1">
    <source>
        <dbReference type="ARBA" id="ARBA00001623"/>
    </source>
</evidence>
<comment type="function">
    <text evidence="7">Thiolesterase that catalyzes the hydrolysis of S-D-lactoyl-glutathione to form glutathione and D-lactic acid.</text>
</comment>
<accession>A0A423PUH7</accession>
<keyword evidence="6 7" id="KW-0862">Zinc</keyword>
<comment type="pathway">
    <text evidence="2 7">Secondary metabolite metabolism; methylglyoxal degradation; (R)-lactate from methylglyoxal: step 2/2.</text>
</comment>
<dbReference type="HAMAP" id="MF_01374">
    <property type="entry name" value="Glyoxalase_2"/>
    <property type="match status" value="1"/>
</dbReference>
<dbReference type="InterPro" id="IPR035680">
    <property type="entry name" value="Clx_II_MBL"/>
</dbReference>
<feature type="binding site" evidence="7">
    <location>
        <position position="57"/>
    </location>
    <ligand>
        <name>Zn(2+)</name>
        <dbReference type="ChEBI" id="CHEBI:29105"/>
        <label>1</label>
    </ligand>
</feature>
<evidence type="ECO:0000256" key="5">
    <source>
        <dbReference type="ARBA" id="ARBA00022801"/>
    </source>
</evidence>
<proteinExistence type="inferred from homology"/>
<dbReference type="Gene3D" id="3.60.15.10">
    <property type="entry name" value="Ribonuclease Z/Hydroxyacylglutathione hydrolase-like"/>
    <property type="match status" value="1"/>
</dbReference>
<keyword evidence="4 7" id="KW-0479">Metal-binding</keyword>
<organism evidence="9 10">
    <name type="scientific">Salinisphaera orenii MK-B5</name>
    <dbReference type="NCBI Taxonomy" id="856730"/>
    <lineage>
        <taxon>Bacteria</taxon>
        <taxon>Pseudomonadati</taxon>
        <taxon>Pseudomonadota</taxon>
        <taxon>Gammaproteobacteria</taxon>
        <taxon>Salinisphaerales</taxon>
        <taxon>Salinisphaeraceae</taxon>
        <taxon>Salinisphaera</taxon>
    </lineage>
</organism>
<dbReference type="Pfam" id="PF00753">
    <property type="entry name" value="Lactamase_B"/>
    <property type="match status" value="1"/>
</dbReference>
<dbReference type="RefSeq" id="WP_123630337.1">
    <property type="nucleotide sequence ID" value="NZ_AYKH01000005.1"/>
</dbReference>
<dbReference type="GO" id="GO:0004416">
    <property type="term" value="F:hydroxyacylglutathione hydrolase activity"/>
    <property type="evidence" value="ECO:0007669"/>
    <property type="project" value="UniProtKB-UniRule"/>
</dbReference>
<comment type="cofactor">
    <cofactor evidence="7">
        <name>Zn(2+)</name>
        <dbReference type="ChEBI" id="CHEBI:29105"/>
    </cofactor>
    <text evidence="7">Binds 2 Zn(2+) ions per subunit.</text>
</comment>
<feature type="binding site" evidence="7">
    <location>
        <position position="59"/>
    </location>
    <ligand>
        <name>Zn(2+)</name>
        <dbReference type="ChEBI" id="CHEBI:29105"/>
        <label>2</label>
    </ligand>
</feature>
<gene>
    <name evidence="7" type="primary">gloB</name>
    <name evidence="9" type="ORF">SAOR_04115</name>
</gene>
<dbReference type="SMART" id="SM00849">
    <property type="entry name" value="Lactamase_B"/>
    <property type="match status" value="1"/>
</dbReference>
<comment type="subunit">
    <text evidence="7">Monomer.</text>
</comment>
<evidence type="ECO:0000256" key="4">
    <source>
        <dbReference type="ARBA" id="ARBA00022723"/>
    </source>
</evidence>
<dbReference type="InterPro" id="IPR050110">
    <property type="entry name" value="Glyoxalase_II_hydrolase"/>
</dbReference>
<dbReference type="InterPro" id="IPR017782">
    <property type="entry name" value="Hydroxyacylglutathione_Hdrlase"/>
</dbReference>
<sequence>MIDIKPLSALSDNYVWVLGREGDDRVAIVDPGEAAPVQRFLAEQGKRVGAYLITHHHGDHIGGLDALLAEHDAPVYGPRAEAATIKRLTHPLAGGDRFTLDCLDTEFEVFDVPGHTLGHIAYLAPGELLAGDTLFRGGCGRVFEGTAAQMQASLATLRALPADTRVYAGHEYTQKNLAFARMVEPDNTAVIDAVAAVTALRDDDRPSLPGTLAEEFEINPFLRWDQPTVIAAASDRAGRDLTDPAEIFATLREWKNAS</sequence>
<protein>
    <recommendedName>
        <fullName evidence="7">Hydroxyacylglutathione hydrolase</fullName>
        <ecNumber evidence="7">3.1.2.6</ecNumber>
    </recommendedName>
    <alternativeName>
        <fullName evidence="7">Glyoxalase II</fullName>
        <shortName evidence="7">Glx II</shortName>
    </alternativeName>
</protein>
<evidence type="ECO:0000259" key="8">
    <source>
        <dbReference type="SMART" id="SM00849"/>
    </source>
</evidence>
<dbReference type="Pfam" id="PF16123">
    <property type="entry name" value="HAGH_C"/>
    <property type="match status" value="1"/>
</dbReference>
<dbReference type="AlphaFoldDB" id="A0A423PUH7"/>
<dbReference type="InterPro" id="IPR032282">
    <property type="entry name" value="HAGH_C"/>
</dbReference>
<dbReference type="GO" id="GO:0046872">
    <property type="term" value="F:metal ion binding"/>
    <property type="evidence" value="ECO:0007669"/>
    <property type="project" value="UniProtKB-KW"/>
</dbReference>
<dbReference type="Proteomes" id="UP000283993">
    <property type="component" value="Unassembled WGS sequence"/>
</dbReference>
<dbReference type="UniPathway" id="UPA00619">
    <property type="reaction ID" value="UER00676"/>
</dbReference>
<dbReference type="PANTHER" id="PTHR43705">
    <property type="entry name" value="HYDROXYACYLGLUTATHIONE HYDROLASE"/>
    <property type="match status" value="1"/>
</dbReference>
<feature type="binding site" evidence="7">
    <location>
        <position position="132"/>
    </location>
    <ligand>
        <name>Zn(2+)</name>
        <dbReference type="ChEBI" id="CHEBI:29105"/>
        <label>1</label>
    </ligand>
</feature>
<evidence type="ECO:0000256" key="2">
    <source>
        <dbReference type="ARBA" id="ARBA00004963"/>
    </source>
</evidence>
<dbReference type="SUPFAM" id="SSF56281">
    <property type="entry name" value="Metallo-hydrolase/oxidoreductase"/>
    <property type="match status" value="1"/>
</dbReference>
<comment type="catalytic activity">
    <reaction evidence="1 7">
        <text>an S-(2-hydroxyacyl)glutathione + H2O = a 2-hydroxy carboxylate + glutathione + H(+)</text>
        <dbReference type="Rhea" id="RHEA:21864"/>
        <dbReference type="ChEBI" id="CHEBI:15377"/>
        <dbReference type="ChEBI" id="CHEBI:15378"/>
        <dbReference type="ChEBI" id="CHEBI:57925"/>
        <dbReference type="ChEBI" id="CHEBI:58896"/>
        <dbReference type="ChEBI" id="CHEBI:71261"/>
        <dbReference type="EC" id="3.1.2.6"/>
    </reaction>
</comment>
<comment type="similarity">
    <text evidence="3 7">Belongs to the metallo-beta-lactamase superfamily. Glyoxalase II family.</text>
</comment>
<evidence type="ECO:0000313" key="10">
    <source>
        <dbReference type="Proteomes" id="UP000283993"/>
    </source>
</evidence>
<name>A0A423PUH7_9GAMM</name>
<keyword evidence="10" id="KW-1185">Reference proteome</keyword>
<dbReference type="GO" id="GO:0019243">
    <property type="term" value="P:methylglyoxal catabolic process to D-lactate via S-lactoyl-glutathione"/>
    <property type="evidence" value="ECO:0007669"/>
    <property type="project" value="UniProtKB-UniRule"/>
</dbReference>
<feature type="binding site" evidence="7">
    <location>
        <position position="115"/>
    </location>
    <ligand>
        <name>Zn(2+)</name>
        <dbReference type="ChEBI" id="CHEBI:29105"/>
        <label>1</label>
    </ligand>
</feature>
<comment type="caution">
    <text evidence="9">The sequence shown here is derived from an EMBL/GenBank/DDBJ whole genome shotgun (WGS) entry which is preliminary data.</text>
</comment>
<feature type="binding site" evidence="7">
    <location>
        <position position="170"/>
    </location>
    <ligand>
        <name>Zn(2+)</name>
        <dbReference type="ChEBI" id="CHEBI:29105"/>
        <label>2</label>
    </ligand>
</feature>
<reference evidence="9 10" key="1">
    <citation type="submission" date="2013-10" db="EMBL/GenBank/DDBJ databases">
        <title>Salinisphaera orenii MK-B5 Genome Sequencing.</title>
        <authorList>
            <person name="Lai Q."/>
            <person name="Li C."/>
            <person name="Shao Z."/>
        </authorList>
    </citation>
    <scope>NUCLEOTIDE SEQUENCE [LARGE SCALE GENOMIC DNA]</scope>
    <source>
        <strain evidence="9 10">MK-B5</strain>
    </source>
</reference>
<feature type="binding site" evidence="7">
    <location>
        <position position="55"/>
    </location>
    <ligand>
        <name>Zn(2+)</name>
        <dbReference type="ChEBI" id="CHEBI:29105"/>
        <label>1</label>
    </ligand>
</feature>
<keyword evidence="5 7" id="KW-0378">Hydrolase</keyword>
<feature type="binding site" evidence="7">
    <location>
        <position position="60"/>
    </location>
    <ligand>
        <name>Zn(2+)</name>
        <dbReference type="ChEBI" id="CHEBI:29105"/>
        <label>2</label>
    </ligand>
</feature>
<dbReference type="EMBL" id="AYKH01000005">
    <property type="protein sequence ID" value="ROO29239.1"/>
    <property type="molecule type" value="Genomic_DNA"/>
</dbReference>
<dbReference type="PIRSF" id="PIRSF005457">
    <property type="entry name" value="Glx"/>
    <property type="match status" value="1"/>
</dbReference>
<evidence type="ECO:0000313" key="9">
    <source>
        <dbReference type="EMBL" id="ROO29239.1"/>
    </source>
</evidence>
<dbReference type="CDD" id="cd07723">
    <property type="entry name" value="hydroxyacylglutathione_hydrolase_MBL-fold"/>
    <property type="match status" value="1"/>
</dbReference>
<evidence type="ECO:0000256" key="6">
    <source>
        <dbReference type="ARBA" id="ARBA00022833"/>
    </source>
</evidence>
<dbReference type="InterPro" id="IPR001279">
    <property type="entry name" value="Metallo-B-lactamas"/>
</dbReference>
<evidence type="ECO:0000256" key="3">
    <source>
        <dbReference type="ARBA" id="ARBA00006759"/>
    </source>
</evidence>
<dbReference type="EC" id="3.1.2.6" evidence="7"/>
<dbReference type="PANTHER" id="PTHR43705:SF1">
    <property type="entry name" value="HYDROXYACYLGLUTATHIONE HYDROLASE GLOB"/>
    <property type="match status" value="1"/>
</dbReference>